<name>A0A1I5GYN8_9RHOB</name>
<evidence type="ECO:0000313" key="12">
    <source>
        <dbReference type="EMBL" id="SFO41168.1"/>
    </source>
</evidence>
<keyword evidence="7" id="KW-0029">Amino-acid transport</keyword>
<comment type="similarity">
    <text evidence="3">Belongs to the binding-protein-dependent transport system permease family. HisMQ subfamily.</text>
</comment>
<dbReference type="PANTHER" id="PTHR30614:SF20">
    <property type="entry name" value="GLUTAMINE TRANSPORT SYSTEM PERMEASE PROTEIN GLNP"/>
    <property type="match status" value="1"/>
</dbReference>
<evidence type="ECO:0000256" key="8">
    <source>
        <dbReference type="ARBA" id="ARBA00022989"/>
    </source>
</evidence>
<keyword evidence="4 10" id="KW-0813">Transport</keyword>
<dbReference type="InterPro" id="IPR000515">
    <property type="entry name" value="MetI-like"/>
</dbReference>
<dbReference type="GO" id="GO:0022857">
    <property type="term" value="F:transmembrane transporter activity"/>
    <property type="evidence" value="ECO:0007669"/>
    <property type="project" value="InterPro"/>
</dbReference>
<dbReference type="AlphaFoldDB" id="A0A1I5GYN8"/>
<dbReference type="NCBIfam" id="TIGR01726">
    <property type="entry name" value="HEQRo_perm_3TM"/>
    <property type="match status" value="1"/>
</dbReference>
<dbReference type="InterPro" id="IPR035906">
    <property type="entry name" value="MetI-like_sf"/>
</dbReference>
<organism evidence="12 13">
    <name type="scientific">Roseovarius lutimaris</name>
    <dbReference type="NCBI Taxonomy" id="1005928"/>
    <lineage>
        <taxon>Bacteria</taxon>
        <taxon>Pseudomonadati</taxon>
        <taxon>Pseudomonadota</taxon>
        <taxon>Alphaproteobacteria</taxon>
        <taxon>Rhodobacterales</taxon>
        <taxon>Roseobacteraceae</taxon>
        <taxon>Roseovarius</taxon>
    </lineage>
</organism>
<keyword evidence="8 10" id="KW-1133">Transmembrane helix</keyword>
<dbReference type="STRING" id="1005928.SAMN04487859_1456"/>
<feature type="transmembrane region" description="Helical" evidence="10">
    <location>
        <begin position="192"/>
        <end position="213"/>
    </location>
</feature>
<gene>
    <name evidence="12" type="ORF">SAMN04487859_1456</name>
</gene>
<evidence type="ECO:0000256" key="1">
    <source>
        <dbReference type="ARBA" id="ARBA00003159"/>
    </source>
</evidence>
<evidence type="ECO:0000313" key="13">
    <source>
        <dbReference type="Proteomes" id="UP000198599"/>
    </source>
</evidence>
<evidence type="ECO:0000256" key="5">
    <source>
        <dbReference type="ARBA" id="ARBA00022475"/>
    </source>
</evidence>
<feature type="transmembrane region" description="Helical" evidence="10">
    <location>
        <begin position="25"/>
        <end position="47"/>
    </location>
</feature>
<dbReference type="GO" id="GO:0006865">
    <property type="term" value="P:amino acid transport"/>
    <property type="evidence" value="ECO:0007669"/>
    <property type="project" value="UniProtKB-KW"/>
</dbReference>
<evidence type="ECO:0000256" key="4">
    <source>
        <dbReference type="ARBA" id="ARBA00022448"/>
    </source>
</evidence>
<protein>
    <submittedName>
        <fullName evidence="12">Polar amino acid transport system permease protein</fullName>
    </submittedName>
</protein>
<dbReference type="OrthoDB" id="9814550at2"/>
<keyword evidence="6 10" id="KW-0812">Transmembrane</keyword>
<keyword evidence="5" id="KW-1003">Cell membrane</keyword>
<evidence type="ECO:0000256" key="10">
    <source>
        <dbReference type="RuleBase" id="RU363032"/>
    </source>
</evidence>
<feature type="domain" description="ABC transmembrane type-1" evidence="11">
    <location>
        <begin position="21"/>
        <end position="207"/>
    </location>
</feature>
<dbReference type="GO" id="GO:0043190">
    <property type="term" value="C:ATP-binding cassette (ABC) transporter complex"/>
    <property type="evidence" value="ECO:0007669"/>
    <property type="project" value="InterPro"/>
</dbReference>
<evidence type="ECO:0000256" key="9">
    <source>
        <dbReference type="ARBA" id="ARBA00023136"/>
    </source>
</evidence>
<dbReference type="Proteomes" id="UP000198599">
    <property type="component" value="Unassembled WGS sequence"/>
</dbReference>
<dbReference type="InterPro" id="IPR043429">
    <property type="entry name" value="ArtM/GltK/GlnP/TcyL/YhdX-like"/>
</dbReference>
<evidence type="ECO:0000256" key="3">
    <source>
        <dbReference type="ARBA" id="ARBA00010072"/>
    </source>
</evidence>
<keyword evidence="9 10" id="KW-0472">Membrane</keyword>
<dbReference type="EMBL" id="FOVP01000045">
    <property type="protein sequence ID" value="SFO41168.1"/>
    <property type="molecule type" value="Genomic_DNA"/>
</dbReference>
<evidence type="ECO:0000256" key="7">
    <source>
        <dbReference type="ARBA" id="ARBA00022970"/>
    </source>
</evidence>
<evidence type="ECO:0000256" key="6">
    <source>
        <dbReference type="ARBA" id="ARBA00022692"/>
    </source>
</evidence>
<evidence type="ECO:0000256" key="2">
    <source>
        <dbReference type="ARBA" id="ARBA00004429"/>
    </source>
</evidence>
<proteinExistence type="inferred from homology"/>
<dbReference type="InterPro" id="IPR010065">
    <property type="entry name" value="AA_ABC_transptr_permease_3TM"/>
</dbReference>
<dbReference type="PROSITE" id="PS50928">
    <property type="entry name" value="ABC_TM1"/>
    <property type="match status" value="1"/>
</dbReference>
<sequence length="222" mass="24863">MDHNWDFATILTNWRVYWVGLQGTLLMFGVTVTLGMFGGLIIGILRYMKHPAAAWPARAFVEVFRNTPVLVQIIWFYYAFPILTGIETSPFLAAALGISLNTMAFSAEIYRAGIQSIDKGQWEAGKAIGMNFAQTMRRIILPVALKRVLPALTNRGIEVFKMSTLASVVAYIETLSQAKLIAELNYNPIESYTAVALIFFVVLYPVVQGTYALERVLNRSDR</sequence>
<dbReference type="Gene3D" id="1.10.3720.10">
    <property type="entry name" value="MetI-like"/>
    <property type="match status" value="1"/>
</dbReference>
<comment type="function">
    <text evidence="1">Part of the binding-protein-dependent transport system for glutamine; probably responsible for the translocation of the substrate across the membrane.</text>
</comment>
<dbReference type="SUPFAM" id="SSF161098">
    <property type="entry name" value="MetI-like"/>
    <property type="match status" value="1"/>
</dbReference>
<accession>A0A1I5GYN8</accession>
<dbReference type="CDD" id="cd06261">
    <property type="entry name" value="TM_PBP2"/>
    <property type="match status" value="1"/>
</dbReference>
<keyword evidence="13" id="KW-1185">Reference proteome</keyword>
<evidence type="ECO:0000259" key="11">
    <source>
        <dbReference type="PROSITE" id="PS50928"/>
    </source>
</evidence>
<dbReference type="RefSeq" id="WP_092842404.1">
    <property type="nucleotide sequence ID" value="NZ_FOVP01000045.1"/>
</dbReference>
<dbReference type="Pfam" id="PF00528">
    <property type="entry name" value="BPD_transp_1"/>
    <property type="match status" value="1"/>
</dbReference>
<reference evidence="13" key="1">
    <citation type="submission" date="2016-10" db="EMBL/GenBank/DDBJ databases">
        <authorList>
            <person name="Varghese N."/>
            <person name="Submissions S."/>
        </authorList>
    </citation>
    <scope>NUCLEOTIDE SEQUENCE [LARGE SCALE GENOMIC DNA]</scope>
    <source>
        <strain evidence="13">DSM 28463</strain>
    </source>
</reference>
<dbReference type="PANTHER" id="PTHR30614">
    <property type="entry name" value="MEMBRANE COMPONENT OF AMINO ACID ABC TRANSPORTER"/>
    <property type="match status" value="1"/>
</dbReference>
<comment type="subcellular location">
    <subcellularLocation>
        <location evidence="2">Cell inner membrane</location>
        <topology evidence="2">Multi-pass membrane protein</topology>
    </subcellularLocation>
    <subcellularLocation>
        <location evidence="10">Cell membrane</location>
        <topology evidence="10">Multi-pass membrane protein</topology>
    </subcellularLocation>
</comment>